<evidence type="ECO:0000313" key="2">
    <source>
        <dbReference type="EMBL" id="RXK36581.1"/>
    </source>
</evidence>
<dbReference type="InParanoid" id="A0A4Q1BGE5"/>
<name>A0A4Q1BGE5_TREME</name>
<feature type="compositionally biased region" description="Polar residues" evidence="1">
    <location>
        <begin position="254"/>
        <end position="276"/>
    </location>
</feature>
<dbReference type="EMBL" id="SDIL01000092">
    <property type="protein sequence ID" value="RXK36581.1"/>
    <property type="molecule type" value="Genomic_DNA"/>
</dbReference>
<feature type="region of interest" description="Disordered" evidence="1">
    <location>
        <begin position="341"/>
        <end position="413"/>
    </location>
</feature>
<dbReference type="Proteomes" id="UP000289152">
    <property type="component" value="Unassembled WGS sequence"/>
</dbReference>
<gene>
    <name evidence="2" type="ORF">M231_06122</name>
</gene>
<dbReference type="AlphaFoldDB" id="A0A4Q1BGE5"/>
<keyword evidence="3" id="KW-1185">Reference proteome</keyword>
<evidence type="ECO:0000256" key="1">
    <source>
        <dbReference type="SAM" id="MobiDB-lite"/>
    </source>
</evidence>
<feature type="region of interest" description="Disordered" evidence="1">
    <location>
        <begin position="252"/>
        <end position="280"/>
    </location>
</feature>
<evidence type="ECO:0000313" key="3">
    <source>
        <dbReference type="Proteomes" id="UP000289152"/>
    </source>
</evidence>
<dbReference type="OrthoDB" id="2532648at2759"/>
<organism evidence="2 3">
    <name type="scientific">Tremella mesenterica</name>
    <name type="common">Jelly fungus</name>
    <dbReference type="NCBI Taxonomy" id="5217"/>
    <lineage>
        <taxon>Eukaryota</taxon>
        <taxon>Fungi</taxon>
        <taxon>Dikarya</taxon>
        <taxon>Basidiomycota</taxon>
        <taxon>Agaricomycotina</taxon>
        <taxon>Tremellomycetes</taxon>
        <taxon>Tremellales</taxon>
        <taxon>Tremellaceae</taxon>
        <taxon>Tremella</taxon>
    </lineage>
</organism>
<feature type="compositionally biased region" description="Basic and acidic residues" evidence="1">
    <location>
        <begin position="341"/>
        <end position="360"/>
    </location>
</feature>
<dbReference type="VEuPathDB" id="FungiDB:TREMEDRAFT_73318"/>
<reference evidence="2 3" key="1">
    <citation type="submission" date="2016-06" db="EMBL/GenBank/DDBJ databases">
        <title>Evolution of pathogenesis and genome organization in the Tremellales.</title>
        <authorList>
            <person name="Cuomo C."/>
            <person name="Litvintseva A."/>
            <person name="Heitman J."/>
            <person name="Chen Y."/>
            <person name="Sun S."/>
            <person name="Springer D."/>
            <person name="Dromer F."/>
            <person name="Young S."/>
            <person name="Zeng Q."/>
            <person name="Chapman S."/>
            <person name="Gujja S."/>
            <person name="Saif S."/>
            <person name="Birren B."/>
        </authorList>
    </citation>
    <scope>NUCLEOTIDE SEQUENCE [LARGE SCALE GENOMIC DNA]</scope>
    <source>
        <strain evidence="2 3">ATCC 28783</strain>
    </source>
</reference>
<protein>
    <recommendedName>
        <fullName evidence="4">F-box domain-containing protein</fullName>
    </recommendedName>
</protein>
<evidence type="ECO:0008006" key="4">
    <source>
        <dbReference type="Google" id="ProtNLM"/>
    </source>
</evidence>
<sequence>MSPADPTSSCRTCCLLDLPGDILSQISSYLPLPELFAFLSLHPRLLTLCKTHLTPLPQAIRQVVNEGSPYPPILAALPSLRLFLPDDGGRMFIDVLVKCPPRWILERFEMGRWRDTIWKESFERRFLPSWKRYKKEEDTWRAIFLRTLRNLEHRNTGCSHEERWTHWITLHRQGFASINRHDSRTFNPQNVHNELKSQNNLATQPTEVRVVLHLQDVRIIALGVLWDKPSLFVNKNAHLLLHPPLLRHQKEDWTSSISRSGQSTQPESTPPGSSSFVDPMQGIGAVHSPSLFPMIVQDTQRSYAIPNSEAYNLSISPASATPFSNLRPRIRRFSIGNERKFGRRASDTGRHPWVFGRDRSASSSSALVRPTISRQPQSESSFTGDFLSSQEANSTSSSLIQPSQPSFRPSLLPQNPNLKPFMPILHPQPASSHALYPNYTPFPFHPNRPLSDLPEERSDEAIIDRRILHPEVEDDANHFHGLRDGVLEEENDWNEWDPIARVRKRWVGPMLLVAQLHPCGRKVARPIGARETSDVEGNNVDLGPDGMYVSLGFEDLNAIMGWVELKGGGGNNAEALRNGLGFG</sequence>
<proteinExistence type="predicted"/>
<accession>A0A4Q1BGE5</accession>
<dbReference type="STRING" id="5217.A0A4Q1BGE5"/>
<comment type="caution">
    <text evidence="2">The sequence shown here is derived from an EMBL/GenBank/DDBJ whole genome shotgun (WGS) entry which is preliminary data.</text>
</comment>
<feature type="compositionally biased region" description="Polar residues" evidence="1">
    <location>
        <begin position="361"/>
        <end position="413"/>
    </location>
</feature>